<protein>
    <recommendedName>
        <fullName evidence="6">BHLH domain-containing protein</fullName>
    </recommendedName>
</protein>
<name>A0ABD3A0R2_9GENT</name>
<evidence type="ECO:0000256" key="5">
    <source>
        <dbReference type="ARBA" id="ARBA00023242"/>
    </source>
</evidence>
<dbReference type="InterPro" id="IPR045847">
    <property type="entry name" value="AIG1-like"/>
</dbReference>
<dbReference type="Pfam" id="PF00010">
    <property type="entry name" value="HLH"/>
    <property type="match status" value="1"/>
</dbReference>
<organism evidence="7 8">
    <name type="scientific">Cinchona calisaya</name>
    <dbReference type="NCBI Taxonomy" id="153742"/>
    <lineage>
        <taxon>Eukaryota</taxon>
        <taxon>Viridiplantae</taxon>
        <taxon>Streptophyta</taxon>
        <taxon>Embryophyta</taxon>
        <taxon>Tracheophyta</taxon>
        <taxon>Spermatophyta</taxon>
        <taxon>Magnoliopsida</taxon>
        <taxon>eudicotyledons</taxon>
        <taxon>Gunneridae</taxon>
        <taxon>Pentapetalae</taxon>
        <taxon>asterids</taxon>
        <taxon>lamiids</taxon>
        <taxon>Gentianales</taxon>
        <taxon>Rubiaceae</taxon>
        <taxon>Cinchonoideae</taxon>
        <taxon>Cinchoneae</taxon>
        <taxon>Cinchona</taxon>
    </lineage>
</organism>
<dbReference type="GO" id="GO:0003677">
    <property type="term" value="F:DNA binding"/>
    <property type="evidence" value="ECO:0007669"/>
    <property type="project" value="UniProtKB-KW"/>
</dbReference>
<dbReference type="Proteomes" id="UP001630127">
    <property type="component" value="Unassembled WGS sequence"/>
</dbReference>
<comment type="subcellular location">
    <subcellularLocation>
        <location evidence="1">Nucleus</location>
    </subcellularLocation>
</comment>
<comment type="caution">
    <text evidence="7">The sequence shown here is derived from an EMBL/GenBank/DDBJ whole genome shotgun (WGS) entry which is preliminary data.</text>
</comment>
<dbReference type="InterPro" id="IPR011598">
    <property type="entry name" value="bHLH_dom"/>
</dbReference>
<keyword evidence="3" id="KW-0238">DNA-binding</keyword>
<dbReference type="PANTHER" id="PTHR45844">
    <property type="entry name" value="TRANSCRIPTION FACTOR BHLH30"/>
    <property type="match status" value="1"/>
</dbReference>
<gene>
    <name evidence="7" type="ORF">ACH5RR_016831</name>
</gene>
<keyword evidence="2" id="KW-0805">Transcription regulation</keyword>
<dbReference type="CDD" id="cd04873">
    <property type="entry name" value="ACT_UUR-ACR-like"/>
    <property type="match status" value="1"/>
</dbReference>
<dbReference type="GO" id="GO:0006355">
    <property type="term" value="P:regulation of DNA-templated transcription"/>
    <property type="evidence" value="ECO:0007669"/>
    <property type="project" value="UniProtKB-ARBA"/>
</dbReference>
<evidence type="ECO:0000256" key="2">
    <source>
        <dbReference type="ARBA" id="ARBA00023015"/>
    </source>
</evidence>
<evidence type="ECO:0000313" key="7">
    <source>
        <dbReference type="EMBL" id="KAL3523997.1"/>
    </source>
</evidence>
<evidence type="ECO:0000256" key="3">
    <source>
        <dbReference type="ARBA" id="ARBA00023125"/>
    </source>
</evidence>
<dbReference type="EMBL" id="JBJUIK010000007">
    <property type="protein sequence ID" value="KAL3523997.1"/>
    <property type="molecule type" value="Genomic_DNA"/>
</dbReference>
<dbReference type="GO" id="GO:0005634">
    <property type="term" value="C:nucleus"/>
    <property type="evidence" value="ECO:0007669"/>
    <property type="project" value="UniProtKB-SubCell"/>
</dbReference>
<dbReference type="InterPro" id="IPR036638">
    <property type="entry name" value="HLH_DNA-bd_sf"/>
</dbReference>
<dbReference type="PANTHER" id="PTHR45844:SF18">
    <property type="entry name" value="TRANSCRIPTION FACTOR BHLH51"/>
    <property type="match status" value="1"/>
</dbReference>
<keyword evidence="5" id="KW-0539">Nucleus</keyword>
<keyword evidence="8" id="KW-1185">Reference proteome</keyword>
<reference evidence="7 8" key="1">
    <citation type="submission" date="2024-11" db="EMBL/GenBank/DDBJ databases">
        <title>A near-complete genome assembly of Cinchona calisaya.</title>
        <authorList>
            <person name="Lian D.C."/>
            <person name="Zhao X.W."/>
            <person name="Wei L."/>
        </authorList>
    </citation>
    <scope>NUCLEOTIDE SEQUENCE [LARGE SCALE GENOMIC DNA]</scope>
    <source>
        <tissue evidence="7">Nenye</tissue>
    </source>
</reference>
<evidence type="ECO:0000259" key="6">
    <source>
        <dbReference type="PROSITE" id="PS50888"/>
    </source>
</evidence>
<dbReference type="SUPFAM" id="SSF55021">
    <property type="entry name" value="ACT-like"/>
    <property type="match status" value="1"/>
</dbReference>
<dbReference type="InterPro" id="IPR045865">
    <property type="entry name" value="ACT-like_dom_sf"/>
</dbReference>
<keyword evidence="4" id="KW-0804">Transcription</keyword>
<sequence length="256" mass="28565">MANCFSSDLQEDSTRTNCHQAAINMAEMPFLAPQNEVSSFNFNGYPFSLHPWGIPVEGFEEGKAANATRSHSEAEKRRRDRINAQLATLRKLIPKSEKMDKAALLSSVVEQLKDMKSKVTEISKVIMIPTDFDEVTVDYVNNEYSSFRGDDSILLKASVCCDDRPELFSQLNRALKSLRLTIVDANMISLGGRIISIFILSASNNSSSVEGGICMNTLKQSLKVVLSRIVASCSTTTTGSKYRIRSRRHRFFLPSH</sequence>
<evidence type="ECO:0000256" key="1">
    <source>
        <dbReference type="ARBA" id="ARBA00004123"/>
    </source>
</evidence>
<dbReference type="SUPFAM" id="SSF47459">
    <property type="entry name" value="HLH, helix-loop-helix DNA-binding domain"/>
    <property type="match status" value="1"/>
</dbReference>
<dbReference type="PROSITE" id="PS50888">
    <property type="entry name" value="BHLH"/>
    <property type="match status" value="1"/>
</dbReference>
<accession>A0ABD3A0R2</accession>
<dbReference type="AlphaFoldDB" id="A0ABD3A0R2"/>
<dbReference type="SMART" id="SM00353">
    <property type="entry name" value="HLH"/>
    <property type="match status" value="1"/>
</dbReference>
<evidence type="ECO:0000256" key="4">
    <source>
        <dbReference type="ARBA" id="ARBA00023163"/>
    </source>
</evidence>
<evidence type="ECO:0000313" key="8">
    <source>
        <dbReference type="Proteomes" id="UP001630127"/>
    </source>
</evidence>
<feature type="domain" description="BHLH" evidence="6">
    <location>
        <begin position="66"/>
        <end position="115"/>
    </location>
</feature>
<dbReference type="Gene3D" id="4.10.280.10">
    <property type="entry name" value="Helix-loop-helix DNA-binding domain"/>
    <property type="match status" value="1"/>
</dbReference>
<proteinExistence type="predicted"/>